<dbReference type="Gene3D" id="2.150.10.10">
    <property type="entry name" value="Serralysin-like metalloprotease, C-terminal"/>
    <property type="match status" value="3"/>
</dbReference>
<feature type="domain" description="Haemolysin-type calcium binding-related" evidence="4">
    <location>
        <begin position="160"/>
        <end position="205"/>
    </location>
</feature>
<dbReference type="InterPro" id="IPR001343">
    <property type="entry name" value="Hemolysn_Ca-bd"/>
</dbReference>
<evidence type="ECO:0000256" key="2">
    <source>
        <dbReference type="ARBA" id="ARBA00022525"/>
    </source>
</evidence>
<proteinExistence type="predicted"/>
<dbReference type="PRINTS" id="PR00313">
    <property type="entry name" value="CABNDNGRPT"/>
</dbReference>
<comment type="caution">
    <text evidence="5">The sequence shown here is derived from an EMBL/GenBank/DDBJ whole genome shotgun (WGS) entry which is preliminary data.</text>
</comment>
<dbReference type="SUPFAM" id="SSF51120">
    <property type="entry name" value="beta-Roll"/>
    <property type="match status" value="2"/>
</dbReference>
<evidence type="ECO:0000259" key="4">
    <source>
        <dbReference type="Pfam" id="PF06594"/>
    </source>
</evidence>
<dbReference type="RefSeq" id="WP_330997899.1">
    <property type="nucleotide sequence ID" value="NZ_SSOD01000003.1"/>
</dbReference>
<feature type="domain" description="Haemolysin-type calcium binding-related" evidence="4">
    <location>
        <begin position="344"/>
        <end position="383"/>
    </location>
</feature>
<dbReference type="Pfam" id="PF00353">
    <property type="entry name" value="HemolysinCabind"/>
    <property type="match status" value="4"/>
</dbReference>
<dbReference type="GO" id="GO:0005509">
    <property type="term" value="F:calcium ion binding"/>
    <property type="evidence" value="ECO:0007669"/>
    <property type="project" value="InterPro"/>
</dbReference>
<evidence type="ECO:0000256" key="1">
    <source>
        <dbReference type="ARBA" id="ARBA00004613"/>
    </source>
</evidence>
<gene>
    <name evidence="5" type="ORF">E6O51_03835</name>
</gene>
<keyword evidence="2" id="KW-0964">Secreted</keyword>
<dbReference type="EMBL" id="SSOD01000003">
    <property type="protein sequence ID" value="THF63210.1"/>
    <property type="molecule type" value="Genomic_DNA"/>
</dbReference>
<organism evidence="5 6">
    <name type="scientific">Pseudothauera rhizosphaerae</name>
    <dbReference type="NCBI Taxonomy" id="2565932"/>
    <lineage>
        <taxon>Bacteria</taxon>
        <taxon>Pseudomonadati</taxon>
        <taxon>Pseudomonadota</taxon>
        <taxon>Betaproteobacteria</taxon>
        <taxon>Rhodocyclales</taxon>
        <taxon>Zoogloeaceae</taxon>
        <taxon>Pseudothauera</taxon>
    </lineage>
</organism>
<dbReference type="PROSITE" id="PS00330">
    <property type="entry name" value="HEMOLYSIN_CALCIUM"/>
    <property type="match status" value="3"/>
</dbReference>
<keyword evidence="6" id="KW-1185">Reference proteome</keyword>
<keyword evidence="3" id="KW-0106">Calcium</keyword>
<dbReference type="InterPro" id="IPR010566">
    <property type="entry name" value="Haemolys_ca-bd"/>
</dbReference>
<evidence type="ECO:0000313" key="5">
    <source>
        <dbReference type="EMBL" id="THF63210.1"/>
    </source>
</evidence>
<feature type="domain" description="Haemolysin-type calcium binding-related" evidence="4">
    <location>
        <begin position="1"/>
        <end position="37"/>
    </location>
</feature>
<evidence type="ECO:0000313" key="6">
    <source>
        <dbReference type="Proteomes" id="UP000307956"/>
    </source>
</evidence>
<reference evidence="5 6" key="1">
    <citation type="submission" date="2019-04" db="EMBL/GenBank/DDBJ databases">
        <title>Azoarcus rhizosphaerae sp. nov. isolated from rhizosphere of Ficus religiosa.</title>
        <authorList>
            <person name="Lin S.-Y."/>
            <person name="Hameed A."/>
            <person name="Hsu Y.-H."/>
            <person name="Young C.-C."/>
        </authorList>
    </citation>
    <scope>NUCLEOTIDE SEQUENCE [LARGE SCALE GENOMIC DNA]</scope>
    <source>
        <strain evidence="5 6">CC-YHH848</strain>
    </source>
</reference>
<accession>A0A4S4AUL1</accession>
<dbReference type="InterPro" id="IPR050557">
    <property type="entry name" value="RTX_toxin/Mannuronan_C5-epim"/>
</dbReference>
<evidence type="ECO:0000256" key="3">
    <source>
        <dbReference type="ARBA" id="ARBA00022837"/>
    </source>
</evidence>
<sequence>DQVTVTQFFDSGDNPSHVSNPIQAVRFADGTVWSPAQIVALALAGTAGSDSIRGTSGADVLEGGAGNDKLEGAVGHDTLYGGEGNDTLYGEAGDDVLDGGAGNDHLYGAAGNDTYLFGHGDGQDTIGSDRDTSSTKHNVLQFKAGVTVDEVSVRRSGGSLVFTLAGGTDQVTVTQFFDSGDNPSHVSNPIQAVRFADGTVWSPAQIVALALAGTAGSDSIRGTSGADVLEGGAGNDKLEGAAGHDTLYGGEGNDTLYGEDGNDVLDGGVGNDRLYGSGGNDTLYGGAGNDFLEGGKGSDTYSFHRGDGQDTISDYDTTSGNTDRLVFADGIAADQLWFSRNGNHLQVGVIGSDDKVTINNWYSGAAYRVEQFHAGDGSILLQNQVDALVSAMAAFSPPAAGETSLPGSYRETLDAVIAANWQ</sequence>
<feature type="non-terminal residue" evidence="5">
    <location>
        <position position="1"/>
    </location>
</feature>
<comment type="subcellular location">
    <subcellularLocation>
        <location evidence="1">Secreted</location>
    </subcellularLocation>
</comment>
<dbReference type="Proteomes" id="UP000307956">
    <property type="component" value="Unassembled WGS sequence"/>
</dbReference>
<dbReference type="PANTHER" id="PTHR38340">
    <property type="entry name" value="S-LAYER PROTEIN"/>
    <property type="match status" value="1"/>
</dbReference>
<dbReference type="AlphaFoldDB" id="A0A4S4AUL1"/>
<dbReference type="GO" id="GO:0005576">
    <property type="term" value="C:extracellular region"/>
    <property type="evidence" value="ECO:0007669"/>
    <property type="project" value="UniProtKB-SubCell"/>
</dbReference>
<dbReference type="InterPro" id="IPR018511">
    <property type="entry name" value="Hemolysin-typ_Ca-bd_CS"/>
</dbReference>
<protein>
    <submittedName>
        <fullName evidence="5">RTX toxin</fullName>
    </submittedName>
</protein>
<name>A0A4S4AUL1_9RHOO</name>
<dbReference type="PANTHER" id="PTHR38340:SF1">
    <property type="entry name" value="S-LAYER PROTEIN"/>
    <property type="match status" value="1"/>
</dbReference>
<dbReference type="Pfam" id="PF06594">
    <property type="entry name" value="HCBP_related"/>
    <property type="match status" value="3"/>
</dbReference>
<dbReference type="InterPro" id="IPR011049">
    <property type="entry name" value="Serralysin-like_metalloprot_C"/>
</dbReference>